<sequence>MTTLYEKDFAIFDRKQFAFKQLKETHTEEELSQVKASFKDVWDKWKHLQQNIYQELASNYFAQPKVESWTNGWNLRSHYWSAYRGAHRQNENACIGVLLNKKQLQVYLMFQEYKSETRQGTKEQYNQLLAYLPKWSEQVDVSDYYIWPQQEHELTDHLPLKNYLADAQVQQRFQDEVNQQTFQLGKLFFRAELPDVEGQIIQVFNELTQLYRLLEEITD</sequence>
<reference evidence="1 2" key="1">
    <citation type="submission" date="2021-03" db="EMBL/GenBank/DDBJ databases">
        <authorList>
            <person name="Gilmore M.S."/>
            <person name="Schwartzman J."/>
            <person name="Van Tyne D."/>
            <person name="Martin M."/>
            <person name="Earl A.M."/>
            <person name="Manson A.L."/>
            <person name="Straub T."/>
            <person name="Salamzade R."/>
            <person name="Saavedra J."/>
            <person name="Lebreton F."/>
            <person name="Prichula J."/>
            <person name="Schaufler K."/>
            <person name="Gaca A."/>
            <person name="Sgardioli B."/>
            <person name="Wagenaar J."/>
            <person name="Strong T."/>
        </authorList>
    </citation>
    <scope>NUCLEOTIDE SEQUENCE [LARGE SCALE GENOMIC DNA]</scope>
    <source>
        <strain evidence="1 2">DIV2402</strain>
    </source>
</reference>
<gene>
    <name evidence="1" type="ORF">DOK78_001886</name>
</gene>
<evidence type="ECO:0008006" key="3">
    <source>
        <dbReference type="Google" id="ProtNLM"/>
    </source>
</evidence>
<evidence type="ECO:0000313" key="1">
    <source>
        <dbReference type="EMBL" id="WYJ77248.1"/>
    </source>
</evidence>
<accession>A0ABZ2SN63</accession>
<name>A0ABZ2SN63_9ENTE</name>
<organism evidence="1 2">
    <name type="scientific">Candidatus Enterococcus lowellii</name>
    <dbReference type="NCBI Taxonomy" id="2230877"/>
    <lineage>
        <taxon>Bacteria</taxon>
        <taxon>Bacillati</taxon>
        <taxon>Bacillota</taxon>
        <taxon>Bacilli</taxon>
        <taxon>Lactobacillales</taxon>
        <taxon>Enterococcaceae</taxon>
        <taxon>Enterococcus</taxon>
    </lineage>
</organism>
<dbReference type="Proteomes" id="UP000664701">
    <property type="component" value="Chromosome"/>
</dbReference>
<dbReference type="InterPro" id="IPR019722">
    <property type="entry name" value="HI_0552_fam"/>
</dbReference>
<dbReference type="RefSeq" id="WP_207940602.1">
    <property type="nucleotide sequence ID" value="NZ_CP147251.1"/>
</dbReference>
<dbReference type="EMBL" id="CP147251">
    <property type="protein sequence ID" value="WYJ77248.1"/>
    <property type="molecule type" value="Genomic_DNA"/>
</dbReference>
<evidence type="ECO:0000313" key="2">
    <source>
        <dbReference type="Proteomes" id="UP000664701"/>
    </source>
</evidence>
<proteinExistence type="predicted"/>
<protein>
    <recommendedName>
        <fullName evidence="3">Glucose-6-phosphate 1-dehydrogenase</fullName>
    </recommendedName>
</protein>
<reference evidence="1 2" key="2">
    <citation type="submission" date="2024-03" db="EMBL/GenBank/DDBJ databases">
        <title>The Genome Sequence of Enterococcus sp. DIV2402.</title>
        <authorList>
            <consortium name="The Broad Institute Genomics Platform"/>
            <consortium name="The Broad Institute Microbial Omics Core"/>
            <consortium name="The Broad Institute Genomic Center for Infectious Diseases"/>
            <person name="Earl A."/>
            <person name="Manson A."/>
            <person name="Gilmore M."/>
            <person name="Schwartman J."/>
            <person name="Shea T."/>
            <person name="Abouelleil A."/>
            <person name="Cao P."/>
            <person name="Chapman S."/>
            <person name="Cusick C."/>
            <person name="Young S."/>
            <person name="Neafsey D."/>
            <person name="Nusbaum C."/>
            <person name="Birren B."/>
        </authorList>
    </citation>
    <scope>NUCLEOTIDE SEQUENCE [LARGE SCALE GENOMIC DNA]</scope>
    <source>
        <strain evidence="1 2">DIV2402</strain>
    </source>
</reference>
<dbReference type="Pfam" id="PF10786">
    <property type="entry name" value="HI_0552"/>
    <property type="match status" value="1"/>
</dbReference>
<keyword evidence="2" id="KW-1185">Reference proteome</keyword>